<dbReference type="AlphaFoldDB" id="A0A6P8WVQ1"/>
<feature type="region of interest" description="Disordered" evidence="2">
    <location>
        <begin position="253"/>
        <end position="298"/>
    </location>
</feature>
<dbReference type="Pfam" id="PF00379">
    <property type="entry name" value="Chitin_bind_4"/>
    <property type="match status" value="1"/>
</dbReference>
<name>A0A6P8WVQ1_DROAB</name>
<keyword evidence="4" id="KW-1185">Reference proteome</keyword>
<evidence type="ECO:0000256" key="3">
    <source>
        <dbReference type="SAM" id="SignalP"/>
    </source>
</evidence>
<dbReference type="PANTHER" id="PTHR10380:SF224">
    <property type="entry name" value="CUTICULAR PROTEIN 12A"/>
    <property type="match status" value="1"/>
</dbReference>
<evidence type="ECO:0000256" key="2">
    <source>
        <dbReference type="SAM" id="MobiDB-lite"/>
    </source>
</evidence>
<dbReference type="Proteomes" id="UP000515160">
    <property type="component" value="Chromosome 3"/>
</dbReference>
<dbReference type="PROSITE" id="PS51155">
    <property type="entry name" value="CHIT_BIND_RR_2"/>
    <property type="match status" value="1"/>
</dbReference>
<dbReference type="InterPro" id="IPR000618">
    <property type="entry name" value="Insect_cuticle"/>
</dbReference>
<evidence type="ECO:0000256" key="1">
    <source>
        <dbReference type="PROSITE-ProRule" id="PRU00497"/>
    </source>
</evidence>
<reference evidence="5" key="1">
    <citation type="submission" date="2025-08" db="UniProtKB">
        <authorList>
            <consortium name="RefSeq"/>
        </authorList>
    </citation>
    <scope>IDENTIFICATION</scope>
    <source>
        <strain evidence="5">15112-1751.03</strain>
        <tissue evidence="5">Whole Adult</tissue>
    </source>
</reference>
<feature type="chain" id="PRO_5027819995" evidence="3">
    <location>
        <begin position="31"/>
        <end position="331"/>
    </location>
</feature>
<proteinExistence type="predicted"/>
<sequence length="331" mass="37270">METLSNNRIFRQCLVLLQLLLITKVYDVLATPLRTESATYSKTAATNRSEPSKTSNYFLHQPYGPNTYAFGYEVEDAQTGNVQFRDERRYLNGSIVGSFGYVRPDAHIQVTRYRADADGGYLAHSQSYAPGEQQVDTIWPTKLPDFLRDQHKMQPANNVSWDAKQHLNVSVDDVEDDVAEKLKQQHGLDLFHIDVAQDVLQPAVLDIVNGKTPLKQQPNGSLAFETLQKVVPNELPLVPFELPVEELLTRATTTTTTATTESSVELSKYDKAKSNNAEKAPQITESDSSELLPPRPLVNNVSNSSNWYKQIIEANRREFLEHLPNLNKVNV</sequence>
<dbReference type="PANTHER" id="PTHR10380">
    <property type="entry name" value="CUTICLE PROTEIN"/>
    <property type="match status" value="1"/>
</dbReference>
<keyword evidence="3" id="KW-0732">Signal</keyword>
<feature type="signal peptide" evidence="3">
    <location>
        <begin position="1"/>
        <end position="30"/>
    </location>
</feature>
<evidence type="ECO:0000313" key="5">
    <source>
        <dbReference type="RefSeq" id="XP_034106014.1"/>
    </source>
</evidence>
<dbReference type="OrthoDB" id="8021718at2759"/>
<keyword evidence="1" id="KW-0193">Cuticle</keyword>
<organism evidence="4 5">
    <name type="scientific">Drosophila albomicans</name>
    <name type="common">Fruit fly</name>
    <dbReference type="NCBI Taxonomy" id="7291"/>
    <lineage>
        <taxon>Eukaryota</taxon>
        <taxon>Metazoa</taxon>
        <taxon>Ecdysozoa</taxon>
        <taxon>Arthropoda</taxon>
        <taxon>Hexapoda</taxon>
        <taxon>Insecta</taxon>
        <taxon>Pterygota</taxon>
        <taxon>Neoptera</taxon>
        <taxon>Endopterygota</taxon>
        <taxon>Diptera</taxon>
        <taxon>Brachycera</taxon>
        <taxon>Muscomorpha</taxon>
        <taxon>Ephydroidea</taxon>
        <taxon>Drosophilidae</taxon>
        <taxon>Drosophila</taxon>
    </lineage>
</organism>
<gene>
    <name evidence="5" type="primary">LOC117569106</name>
</gene>
<dbReference type="InterPro" id="IPR050468">
    <property type="entry name" value="Cuticle_Struct_Prot"/>
</dbReference>
<dbReference type="RefSeq" id="XP_034106014.1">
    <property type="nucleotide sequence ID" value="XM_034250123.2"/>
</dbReference>
<dbReference type="GO" id="GO:0062129">
    <property type="term" value="C:chitin-based extracellular matrix"/>
    <property type="evidence" value="ECO:0007669"/>
    <property type="project" value="TreeGrafter"/>
</dbReference>
<dbReference type="GO" id="GO:0008010">
    <property type="term" value="F:structural constituent of chitin-based larval cuticle"/>
    <property type="evidence" value="ECO:0007669"/>
    <property type="project" value="TreeGrafter"/>
</dbReference>
<protein>
    <submittedName>
        <fullName evidence="5">Uncharacterized protein LOC117569106</fullName>
    </submittedName>
</protein>
<evidence type="ECO:0000313" key="4">
    <source>
        <dbReference type="Proteomes" id="UP000515160"/>
    </source>
</evidence>
<accession>A0A6P8WVQ1</accession>
<dbReference type="GeneID" id="117569106"/>